<gene>
    <name evidence="10" type="ORF">PYX00_011055</name>
</gene>
<dbReference type="InterPro" id="IPR001907">
    <property type="entry name" value="ClpP"/>
</dbReference>
<evidence type="ECO:0000256" key="9">
    <source>
        <dbReference type="SAM" id="Phobius"/>
    </source>
</evidence>
<sequence>MSEEKKSQEGSGLSLKELSLKTRSILLTGEVKQDSPAKIVSQLLLLESADAKAPIYLFIDSPGGLVDSGLAIYNAVRFVSCPVYTIGLGLVASIAATIFLAVPLSQRVALPYTRYLLHQPLGGVQGVVTDIEIHAKEMERTKIQLAQLISQATGKDLAEVIQHTDRDYWLSAQEAQDYGLVGQVIESREELNSLVANIKA</sequence>
<proteinExistence type="inferred from homology"/>
<dbReference type="GO" id="GO:0009368">
    <property type="term" value="C:endopeptidase Clp complex"/>
    <property type="evidence" value="ECO:0007669"/>
    <property type="project" value="TreeGrafter"/>
</dbReference>
<reference evidence="10" key="1">
    <citation type="journal article" date="2024" name="Gigascience">
        <title>Chromosome-level genome of the poultry shaft louse Menopon gallinae provides insight into the host-switching and adaptive evolution of parasitic lice.</title>
        <authorList>
            <person name="Xu Y."/>
            <person name="Ma L."/>
            <person name="Liu S."/>
            <person name="Liang Y."/>
            <person name="Liu Q."/>
            <person name="He Z."/>
            <person name="Tian L."/>
            <person name="Duan Y."/>
            <person name="Cai W."/>
            <person name="Li H."/>
            <person name="Song F."/>
        </authorList>
    </citation>
    <scope>NUCLEOTIDE SEQUENCE</scope>
    <source>
        <strain evidence="10">Cailab_2023a</strain>
    </source>
</reference>
<comment type="caution">
    <text evidence="10">The sequence shown here is derived from an EMBL/GenBank/DDBJ whole genome shotgun (WGS) entry which is preliminary data.</text>
</comment>
<evidence type="ECO:0000256" key="2">
    <source>
        <dbReference type="ARBA" id="ARBA00022490"/>
    </source>
</evidence>
<feature type="transmembrane region" description="Helical" evidence="9">
    <location>
        <begin position="83"/>
        <end position="104"/>
    </location>
</feature>
<dbReference type="PRINTS" id="PR00127">
    <property type="entry name" value="CLPPROTEASEP"/>
</dbReference>
<dbReference type="GO" id="GO:0004252">
    <property type="term" value="F:serine-type endopeptidase activity"/>
    <property type="evidence" value="ECO:0007669"/>
    <property type="project" value="UniProtKB-EC"/>
</dbReference>
<keyword evidence="9" id="KW-0812">Transmembrane</keyword>
<evidence type="ECO:0000256" key="7">
    <source>
        <dbReference type="PROSITE-ProRule" id="PRU10086"/>
    </source>
</evidence>
<dbReference type="Gene3D" id="3.90.226.10">
    <property type="entry name" value="2-enoyl-CoA Hydratase, Chain A, domain 1"/>
    <property type="match status" value="1"/>
</dbReference>
<accession>A0AAW2H6Z9</accession>
<comment type="similarity">
    <text evidence="1 8">Belongs to the peptidase S14 family.</text>
</comment>
<dbReference type="InterPro" id="IPR033135">
    <property type="entry name" value="ClpP_His_AS"/>
</dbReference>
<keyword evidence="3" id="KW-0645">Protease</keyword>
<dbReference type="AlphaFoldDB" id="A0AAW2H6Z9"/>
<keyword evidence="2" id="KW-0963">Cytoplasm</keyword>
<evidence type="ECO:0000313" key="10">
    <source>
        <dbReference type="EMBL" id="KAL0265446.1"/>
    </source>
</evidence>
<name>A0AAW2H6Z9_9NEOP</name>
<evidence type="ECO:0000256" key="4">
    <source>
        <dbReference type="ARBA" id="ARBA00022801"/>
    </source>
</evidence>
<comment type="catalytic activity">
    <reaction evidence="6 7">
        <text>Hydrolysis of proteins to small peptides in the presence of ATP and magnesium. alpha-casein is the usual test substrate. In the absence of ATP, only oligopeptides shorter than five residues are hydrolyzed (such as succinyl-Leu-Tyr-|-NHMec, and Leu-Tyr-Leu-|-Tyr-Trp, in which cleavage of the -Tyr-|-Leu- and -Tyr-|-Trp bonds also occurs).</text>
        <dbReference type="EC" id="3.4.21.92"/>
    </reaction>
</comment>
<dbReference type="GO" id="GO:0006515">
    <property type="term" value="P:protein quality control for misfolded or incompletely synthesized proteins"/>
    <property type="evidence" value="ECO:0007669"/>
    <property type="project" value="TreeGrafter"/>
</dbReference>
<dbReference type="GO" id="GO:0051117">
    <property type="term" value="F:ATPase binding"/>
    <property type="evidence" value="ECO:0007669"/>
    <property type="project" value="TreeGrafter"/>
</dbReference>
<dbReference type="InterPro" id="IPR023562">
    <property type="entry name" value="ClpP/TepA"/>
</dbReference>
<dbReference type="CDD" id="cd07017">
    <property type="entry name" value="S14_ClpP_2"/>
    <property type="match status" value="1"/>
</dbReference>
<keyword evidence="4" id="KW-0378">Hydrolase</keyword>
<protein>
    <recommendedName>
        <fullName evidence="8">ATP-dependent Clp protease proteolytic subunit</fullName>
    </recommendedName>
</protein>
<dbReference type="HAMAP" id="MF_00444">
    <property type="entry name" value="ClpP"/>
    <property type="match status" value="1"/>
</dbReference>
<keyword evidence="9" id="KW-1133">Transmembrane helix</keyword>
<evidence type="ECO:0000256" key="1">
    <source>
        <dbReference type="ARBA" id="ARBA00007039"/>
    </source>
</evidence>
<evidence type="ECO:0000256" key="8">
    <source>
        <dbReference type="RuleBase" id="RU003567"/>
    </source>
</evidence>
<evidence type="ECO:0000256" key="6">
    <source>
        <dbReference type="ARBA" id="ARBA00034021"/>
    </source>
</evidence>
<dbReference type="PANTHER" id="PTHR10381:SF70">
    <property type="entry name" value="ATP-DEPENDENT CLP PROTEASE PROTEOLYTIC SUBUNIT"/>
    <property type="match status" value="1"/>
</dbReference>
<evidence type="ECO:0000256" key="3">
    <source>
        <dbReference type="ARBA" id="ARBA00022670"/>
    </source>
</evidence>
<feature type="active site" evidence="7">
    <location>
        <position position="118"/>
    </location>
</feature>
<evidence type="ECO:0000256" key="5">
    <source>
        <dbReference type="ARBA" id="ARBA00022825"/>
    </source>
</evidence>
<dbReference type="InterPro" id="IPR029045">
    <property type="entry name" value="ClpP/crotonase-like_dom_sf"/>
</dbReference>
<dbReference type="PANTHER" id="PTHR10381">
    <property type="entry name" value="ATP-DEPENDENT CLP PROTEASE PROTEOLYTIC SUBUNIT"/>
    <property type="match status" value="1"/>
</dbReference>
<dbReference type="GO" id="GO:0004176">
    <property type="term" value="F:ATP-dependent peptidase activity"/>
    <property type="evidence" value="ECO:0007669"/>
    <property type="project" value="InterPro"/>
</dbReference>
<dbReference type="Pfam" id="PF00574">
    <property type="entry name" value="CLP_protease"/>
    <property type="match status" value="1"/>
</dbReference>
<dbReference type="EMBL" id="JARGDH010000026">
    <property type="protein sequence ID" value="KAL0265446.1"/>
    <property type="molecule type" value="Genomic_DNA"/>
</dbReference>
<keyword evidence="5" id="KW-0720">Serine protease</keyword>
<organism evidence="10">
    <name type="scientific">Menopon gallinae</name>
    <name type="common">poultry shaft louse</name>
    <dbReference type="NCBI Taxonomy" id="328185"/>
    <lineage>
        <taxon>Eukaryota</taxon>
        <taxon>Metazoa</taxon>
        <taxon>Ecdysozoa</taxon>
        <taxon>Arthropoda</taxon>
        <taxon>Hexapoda</taxon>
        <taxon>Insecta</taxon>
        <taxon>Pterygota</taxon>
        <taxon>Neoptera</taxon>
        <taxon>Paraneoptera</taxon>
        <taxon>Psocodea</taxon>
        <taxon>Troctomorpha</taxon>
        <taxon>Phthiraptera</taxon>
        <taxon>Amblycera</taxon>
        <taxon>Menoponidae</taxon>
        <taxon>Menopon</taxon>
    </lineage>
</organism>
<keyword evidence="9" id="KW-0472">Membrane</keyword>
<dbReference type="SUPFAM" id="SSF52096">
    <property type="entry name" value="ClpP/crotonase"/>
    <property type="match status" value="1"/>
</dbReference>
<dbReference type="PROSITE" id="PS00382">
    <property type="entry name" value="CLP_PROTEASE_HIS"/>
    <property type="match status" value="1"/>
</dbReference>